<proteinExistence type="predicted"/>
<keyword evidence="2" id="KW-1185">Reference proteome</keyword>
<sequence length="77" mass="9115">MNYFFKPGDAVKLKLSNLTMMIKGMASLPSEHAEIAQKERYECVWFDNRRLQKAIFSKEFLELLAPHYDVLHFANYE</sequence>
<evidence type="ECO:0000313" key="1">
    <source>
        <dbReference type="EMBL" id="MBG9375404.1"/>
    </source>
</evidence>
<dbReference type="Proteomes" id="UP000628448">
    <property type="component" value="Unassembled WGS sequence"/>
</dbReference>
<gene>
    <name evidence="1" type="ORF">I5907_04110</name>
</gene>
<dbReference type="EMBL" id="JADWYR010000001">
    <property type="protein sequence ID" value="MBG9375404.1"/>
    <property type="molecule type" value="Genomic_DNA"/>
</dbReference>
<evidence type="ECO:0000313" key="2">
    <source>
        <dbReference type="Proteomes" id="UP000628448"/>
    </source>
</evidence>
<protein>
    <recommendedName>
        <fullName evidence="3">DUF2158 domain-containing protein</fullName>
    </recommendedName>
</protein>
<evidence type="ECO:0008006" key="3">
    <source>
        <dbReference type="Google" id="ProtNLM"/>
    </source>
</evidence>
<dbReference type="RefSeq" id="WP_196989458.1">
    <property type="nucleotide sequence ID" value="NZ_JADWYR010000001.1"/>
</dbReference>
<dbReference type="AlphaFoldDB" id="A0A931GXC9"/>
<organism evidence="1 2">
    <name type="scientific">Panacibacter microcysteis</name>
    <dbReference type="NCBI Taxonomy" id="2793269"/>
    <lineage>
        <taxon>Bacteria</taxon>
        <taxon>Pseudomonadati</taxon>
        <taxon>Bacteroidota</taxon>
        <taxon>Chitinophagia</taxon>
        <taxon>Chitinophagales</taxon>
        <taxon>Chitinophagaceae</taxon>
        <taxon>Panacibacter</taxon>
    </lineage>
</organism>
<name>A0A931GXC9_9BACT</name>
<comment type="caution">
    <text evidence="1">The sequence shown here is derived from an EMBL/GenBank/DDBJ whole genome shotgun (WGS) entry which is preliminary data.</text>
</comment>
<reference evidence="1" key="1">
    <citation type="submission" date="2020-11" db="EMBL/GenBank/DDBJ databases">
        <title>Bacterial whole genome sequence for Panacibacter sp. DH6.</title>
        <authorList>
            <person name="Le V."/>
            <person name="Ko S."/>
            <person name="Ahn C.-Y."/>
            <person name="Oh H.-M."/>
        </authorList>
    </citation>
    <scope>NUCLEOTIDE SEQUENCE</scope>
    <source>
        <strain evidence="1">DH6</strain>
    </source>
</reference>
<accession>A0A931GXC9</accession>